<evidence type="ECO:0000313" key="3">
    <source>
        <dbReference type="Proteomes" id="UP000199215"/>
    </source>
</evidence>
<name>A0A1H6I9R0_9EURY</name>
<keyword evidence="3" id="KW-1185">Reference proteome</keyword>
<protein>
    <recommendedName>
        <fullName evidence="1">DUF7344 domain-containing protein</fullName>
    </recommendedName>
</protein>
<dbReference type="OrthoDB" id="339438at2157"/>
<dbReference type="InterPro" id="IPR055768">
    <property type="entry name" value="DUF7344"/>
</dbReference>
<dbReference type="Proteomes" id="UP000199215">
    <property type="component" value="Unassembled WGS sequence"/>
</dbReference>
<dbReference type="AlphaFoldDB" id="A0A1H6I9R0"/>
<sequence length="97" mass="10597">MIDASQLAREIVAVEEDTGVDSATGSRYHNVYTALIQTHLPKLDSLGVIEYQSDQKKIRPDRNFLALATTVAITSPVAQLLFDESLSEHSLGGPRSQ</sequence>
<dbReference type="Pfam" id="PF24035">
    <property type="entry name" value="DUF7344"/>
    <property type="match status" value="1"/>
</dbReference>
<accession>A0A1H6I9R0</accession>
<dbReference type="EMBL" id="FNWU01000002">
    <property type="protein sequence ID" value="SEH45358.1"/>
    <property type="molecule type" value="Genomic_DNA"/>
</dbReference>
<reference evidence="2 3" key="1">
    <citation type="submission" date="2016-10" db="EMBL/GenBank/DDBJ databases">
        <authorList>
            <person name="de Groot N.N."/>
        </authorList>
    </citation>
    <scope>NUCLEOTIDE SEQUENCE [LARGE SCALE GENOMIC DNA]</scope>
    <source>
        <strain evidence="2 3">IBRC-M10418</strain>
    </source>
</reference>
<dbReference type="RefSeq" id="WP_143040800.1">
    <property type="nucleotide sequence ID" value="NZ_FNWU01000002.1"/>
</dbReference>
<gene>
    <name evidence="2" type="ORF">SAMN05192561_10215</name>
</gene>
<evidence type="ECO:0000313" key="2">
    <source>
        <dbReference type="EMBL" id="SEH45358.1"/>
    </source>
</evidence>
<proteinExistence type="predicted"/>
<organism evidence="2 3">
    <name type="scientific">Halopenitus malekzadehii</name>
    <dbReference type="NCBI Taxonomy" id="1267564"/>
    <lineage>
        <taxon>Archaea</taxon>
        <taxon>Methanobacteriati</taxon>
        <taxon>Methanobacteriota</taxon>
        <taxon>Stenosarchaea group</taxon>
        <taxon>Halobacteria</taxon>
        <taxon>Halobacteriales</taxon>
        <taxon>Haloferacaceae</taxon>
        <taxon>Halopenitus</taxon>
    </lineage>
</organism>
<feature type="domain" description="DUF7344" evidence="1">
    <location>
        <begin position="3"/>
        <end position="58"/>
    </location>
</feature>
<evidence type="ECO:0000259" key="1">
    <source>
        <dbReference type="Pfam" id="PF24035"/>
    </source>
</evidence>